<dbReference type="AlphaFoldDB" id="K1TA61"/>
<comment type="caution">
    <text evidence="1">The sequence shown here is derived from an EMBL/GenBank/DDBJ whole genome shotgun (WGS) entry which is preliminary data.</text>
</comment>
<name>K1TA61_9ZZZZ</name>
<sequence length="195" mass="21786">MKRAAFILVLALSLTCTAGKSFAQRTLPGMRGLELRSGMVDGWYSSSPSSATGYYFGLAMSRYSKNANKWVYGIEYLNRGYPYKSERIPMAQFTGEGGYYYKFLSDVSKTFFFYLGGSAMAGYETVNWGDRLLSDGSTLQNRDRFIYGGAVTLEAEAYLADRIVLSISGRERVLWGTTSGHFHTQFGIALKFIID</sequence>
<proteinExistence type="predicted"/>
<dbReference type="InterPro" id="IPR018899">
    <property type="entry name" value="Conjug_transposon_Tra0"/>
</dbReference>
<gene>
    <name evidence="1" type="ORF">OBE_06989</name>
</gene>
<protein>
    <submittedName>
        <fullName evidence="1">Conjugative transposon protein TraO</fullName>
    </submittedName>
</protein>
<organism evidence="1">
    <name type="scientific">human gut metagenome</name>
    <dbReference type="NCBI Taxonomy" id="408170"/>
    <lineage>
        <taxon>unclassified sequences</taxon>
        <taxon>metagenomes</taxon>
        <taxon>organismal metagenomes</taxon>
    </lineage>
</organism>
<dbReference type="Pfam" id="PF10626">
    <property type="entry name" value="TraO"/>
    <property type="match status" value="1"/>
</dbReference>
<reference evidence="1" key="1">
    <citation type="journal article" date="2013" name="Environ. Microbiol.">
        <title>Microbiota from the distal guts of lean and obese adolescents exhibit partial functional redundancy besides clear differences in community structure.</title>
        <authorList>
            <person name="Ferrer M."/>
            <person name="Ruiz A."/>
            <person name="Lanza F."/>
            <person name="Haange S.B."/>
            <person name="Oberbach A."/>
            <person name="Till H."/>
            <person name="Bargiela R."/>
            <person name="Campoy C."/>
            <person name="Segura M.T."/>
            <person name="Richter M."/>
            <person name="von Bergen M."/>
            <person name="Seifert J."/>
            <person name="Suarez A."/>
        </authorList>
    </citation>
    <scope>NUCLEOTIDE SEQUENCE</scope>
</reference>
<dbReference type="EMBL" id="AJWZ01004797">
    <property type="protein sequence ID" value="EKC64389.1"/>
    <property type="molecule type" value="Genomic_DNA"/>
</dbReference>
<accession>K1TA61</accession>
<evidence type="ECO:0000313" key="1">
    <source>
        <dbReference type="EMBL" id="EKC64389.1"/>
    </source>
</evidence>